<evidence type="ECO:0000313" key="4">
    <source>
        <dbReference type="Proteomes" id="UP000070587"/>
    </source>
</evidence>
<keyword evidence="2" id="KW-0378">Hydrolase</keyword>
<dbReference type="STRING" id="1609559.TQ32_00670"/>
<dbReference type="PANTHER" id="PTHR43316:SF3">
    <property type="entry name" value="HALOACID DEHALOGENASE, TYPE II (AFU_ORTHOLOGUE AFUA_2G07750)-RELATED"/>
    <property type="match status" value="1"/>
</dbReference>
<evidence type="ECO:0000256" key="1">
    <source>
        <dbReference type="ARBA" id="ARBA00007958"/>
    </source>
</evidence>
<dbReference type="Pfam" id="PF00702">
    <property type="entry name" value="Hydrolase"/>
    <property type="match status" value="1"/>
</dbReference>
<dbReference type="OrthoDB" id="27736at2157"/>
<reference evidence="3 4" key="2">
    <citation type="journal article" date="2016" name="Int. J. Syst. Evol. Microbiol.">
        <title>Pyrococcus kukulkanii sp. nov., a hyperthermophilic, piezophilic archaeon isolated from a deep-sea hydrothermal vent.</title>
        <authorList>
            <person name="Callac N."/>
            <person name="Oger P."/>
            <person name="Lesongeur F."/>
            <person name="Rattray J.E."/>
            <person name="Vannier P."/>
            <person name="Michoud G."/>
            <person name="Beauverger M."/>
            <person name="Gayet N."/>
            <person name="Rouxel O."/>
            <person name="Jebbar M."/>
            <person name="Godfroy A."/>
        </authorList>
    </citation>
    <scope>NUCLEOTIDE SEQUENCE [LARGE SCALE GENOMIC DNA]</scope>
    <source>
        <strain evidence="3 4">NCB100</strain>
    </source>
</reference>
<organism evidence="3 4">
    <name type="scientific">Pyrococcus kukulkanii</name>
    <dbReference type="NCBI Taxonomy" id="1609559"/>
    <lineage>
        <taxon>Archaea</taxon>
        <taxon>Methanobacteriati</taxon>
        <taxon>Methanobacteriota</taxon>
        <taxon>Thermococci</taxon>
        <taxon>Thermococcales</taxon>
        <taxon>Thermococcaceae</taxon>
        <taxon>Pyrococcus</taxon>
    </lineage>
</organism>
<dbReference type="InterPro" id="IPR006439">
    <property type="entry name" value="HAD-SF_hydro_IA"/>
</dbReference>
<dbReference type="Proteomes" id="UP000070587">
    <property type="component" value="Chromosome"/>
</dbReference>
<dbReference type="EMBL" id="CP010835">
    <property type="protein sequence ID" value="AMM53172.1"/>
    <property type="molecule type" value="Genomic_DNA"/>
</dbReference>
<dbReference type="GO" id="GO:0016787">
    <property type="term" value="F:hydrolase activity"/>
    <property type="evidence" value="ECO:0007669"/>
    <property type="project" value="UniProtKB-KW"/>
</dbReference>
<dbReference type="InterPro" id="IPR036412">
    <property type="entry name" value="HAD-like_sf"/>
</dbReference>
<proteinExistence type="inferred from homology"/>
<gene>
    <name evidence="3" type="ORF">TQ32_00670</name>
</gene>
<accession>A0A127B723</accession>
<dbReference type="SFLD" id="SFLDG01129">
    <property type="entry name" value="C1.5:_HAD__Beta-PGM__Phosphata"/>
    <property type="match status" value="1"/>
</dbReference>
<dbReference type="SUPFAM" id="SSF56784">
    <property type="entry name" value="HAD-like"/>
    <property type="match status" value="1"/>
</dbReference>
<dbReference type="Gene3D" id="1.10.150.400">
    <property type="match status" value="1"/>
</dbReference>
<dbReference type="GeneID" id="28490300"/>
<reference evidence="4" key="1">
    <citation type="submission" date="2015-02" db="EMBL/GenBank/DDBJ databases">
        <title>Pyrococcus kukulkanii sp. nov., a novel hyperthermophilic archaeon isolated from a deep-sea hydrothermal vent at the Guaymas Basin.</title>
        <authorList>
            <person name="Oger P.M."/>
            <person name="Callac N."/>
            <person name="Jebbar M."/>
            <person name="Godfroy A."/>
        </authorList>
    </citation>
    <scope>NUCLEOTIDE SEQUENCE [LARGE SCALE GENOMIC DNA]</scope>
    <source>
        <strain evidence="4">NCB100</strain>
    </source>
</reference>
<name>A0A127B723_9EURY</name>
<dbReference type="InterPro" id="IPR051540">
    <property type="entry name" value="S-2-haloacid_dehalogenase"/>
</dbReference>
<dbReference type="InterPro" id="IPR023214">
    <property type="entry name" value="HAD_sf"/>
</dbReference>
<dbReference type="Gene3D" id="3.40.50.1000">
    <property type="entry name" value="HAD superfamily/HAD-like"/>
    <property type="match status" value="1"/>
</dbReference>
<dbReference type="NCBIfam" id="TIGR01549">
    <property type="entry name" value="HAD-SF-IA-v1"/>
    <property type="match status" value="1"/>
</dbReference>
<dbReference type="KEGG" id="pyc:TQ32_00670"/>
<dbReference type="SFLD" id="SFLDS00003">
    <property type="entry name" value="Haloacid_Dehalogenase"/>
    <property type="match status" value="1"/>
</dbReference>
<dbReference type="AlphaFoldDB" id="A0A127B723"/>
<dbReference type="PANTHER" id="PTHR43316">
    <property type="entry name" value="HYDROLASE, HALOACID DELAHOGENASE-RELATED"/>
    <property type="match status" value="1"/>
</dbReference>
<dbReference type="RefSeq" id="WP_068320056.1">
    <property type="nucleotide sequence ID" value="NZ_CP010835.1"/>
</dbReference>
<evidence type="ECO:0000256" key="2">
    <source>
        <dbReference type="ARBA" id="ARBA00022801"/>
    </source>
</evidence>
<dbReference type="PATRIC" id="fig|1609559.3.peg.138"/>
<evidence type="ECO:0000313" key="3">
    <source>
        <dbReference type="EMBL" id="AMM53172.1"/>
    </source>
</evidence>
<protein>
    <submittedName>
        <fullName evidence="3">2-haloalkanoic acid dehalogenase</fullName>
    </submittedName>
</protein>
<comment type="similarity">
    <text evidence="1">Belongs to the HAD-like hydrolase superfamily.</text>
</comment>
<sequence>MKLITFDVWNTLLDLNLMLDEFSFQLAKLAGLCVADVVQSVIDVRDNLKKMRAKASEDPREVLTGSQRMLAEKLGISIELVKRAGARAVLSIDERLVLEGAKETLKEVKGKGINTAVLGNVMFWPGSYTRLLLEKFGLMEFIDMSFFADEVLTYKPRKEMFQKALEAFGVRSEEALHIGDTYAEDYQGARNAGMWAVWINHERREIKKLEERGFEVPSIKGLLKVLNSLGS</sequence>
<dbReference type="CDD" id="cd16415">
    <property type="entry name" value="HAD_dREG-2_like"/>
    <property type="match status" value="1"/>
</dbReference>
<dbReference type="SFLD" id="SFLDG01135">
    <property type="entry name" value="C1.5.6:_HAD__Beta-PGM__Phospha"/>
    <property type="match status" value="1"/>
</dbReference>